<dbReference type="AlphaFoldDB" id="A0A183C7X7"/>
<evidence type="ECO:0000313" key="1">
    <source>
        <dbReference type="Proteomes" id="UP000050741"/>
    </source>
</evidence>
<proteinExistence type="predicted"/>
<sequence length="117" mass="12538">MEYQIGENEICAVCVKVPCKSGAAKCSDKVQICCVNPDELEKCCKENAANNEECCVCVLCDKNKLQKVLVQCCGTREELSADVGKAVCICVPTIDGGKCCGKVRMTQCDAHAVGRVL</sequence>
<name>A0A183C7X7_GLOPA</name>
<reference evidence="2" key="3">
    <citation type="submission" date="2016-06" db="UniProtKB">
        <authorList>
            <consortium name="WormBaseParasite"/>
        </authorList>
    </citation>
    <scope>IDENTIFICATION</scope>
</reference>
<accession>A0A183C7X7</accession>
<reference evidence="1" key="2">
    <citation type="submission" date="2014-05" db="EMBL/GenBank/DDBJ databases">
        <title>The genome and life-stage specific transcriptomes of Globodera pallida elucidate key aspects of plant parasitism by a cyst nematode.</title>
        <authorList>
            <person name="Cotton J.A."/>
            <person name="Lilley C.J."/>
            <person name="Jones L.M."/>
            <person name="Kikuchi T."/>
            <person name="Reid A.J."/>
            <person name="Thorpe P."/>
            <person name="Tsai I.J."/>
            <person name="Beasley H."/>
            <person name="Blok V."/>
            <person name="Cock P.J.A."/>
            <person name="Van den Akker S.E."/>
            <person name="Holroyd N."/>
            <person name="Hunt M."/>
            <person name="Mantelin S."/>
            <person name="Naghra H."/>
            <person name="Pain A."/>
            <person name="Palomares-Rius J.E."/>
            <person name="Zarowiecki M."/>
            <person name="Berriman M."/>
            <person name="Jones J.T."/>
            <person name="Urwin P.E."/>
        </authorList>
    </citation>
    <scope>NUCLEOTIDE SEQUENCE [LARGE SCALE GENOMIC DNA]</scope>
    <source>
        <strain evidence="1">Lindley</strain>
    </source>
</reference>
<evidence type="ECO:0000313" key="2">
    <source>
        <dbReference type="WBParaSite" id="GPLIN_000897300"/>
    </source>
</evidence>
<dbReference type="WBParaSite" id="GPLIN_000897300">
    <property type="protein sequence ID" value="GPLIN_000897300"/>
    <property type="gene ID" value="GPLIN_000897300"/>
</dbReference>
<organism evidence="1 2">
    <name type="scientific">Globodera pallida</name>
    <name type="common">Potato cyst nematode worm</name>
    <name type="synonym">Heterodera pallida</name>
    <dbReference type="NCBI Taxonomy" id="36090"/>
    <lineage>
        <taxon>Eukaryota</taxon>
        <taxon>Metazoa</taxon>
        <taxon>Ecdysozoa</taxon>
        <taxon>Nematoda</taxon>
        <taxon>Chromadorea</taxon>
        <taxon>Rhabditida</taxon>
        <taxon>Tylenchina</taxon>
        <taxon>Tylenchomorpha</taxon>
        <taxon>Tylenchoidea</taxon>
        <taxon>Heteroderidae</taxon>
        <taxon>Heteroderinae</taxon>
        <taxon>Globodera</taxon>
    </lineage>
</organism>
<keyword evidence="1" id="KW-1185">Reference proteome</keyword>
<dbReference type="Proteomes" id="UP000050741">
    <property type="component" value="Unassembled WGS sequence"/>
</dbReference>
<protein>
    <submittedName>
        <fullName evidence="2">Uncharacterized protein</fullName>
    </submittedName>
</protein>
<reference evidence="1" key="1">
    <citation type="submission" date="2013-12" db="EMBL/GenBank/DDBJ databases">
        <authorList>
            <person name="Aslett M."/>
        </authorList>
    </citation>
    <scope>NUCLEOTIDE SEQUENCE [LARGE SCALE GENOMIC DNA]</scope>
    <source>
        <strain evidence="1">Lindley</strain>
    </source>
</reference>